<dbReference type="Pfam" id="PF13687">
    <property type="entry name" value="DUF4153"/>
    <property type="match status" value="1"/>
</dbReference>
<name>A0AAD4AE26_9GAMM</name>
<keyword evidence="1" id="KW-1133">Transmembrane helix</keyword>
<feature type="transmembrane region" description="Helical" evidence="1">
    <location>
        <begin position="287"/>
        <end position="311"/>
    </location>
</feature>
<evidence type="ECO:0008006" key="4">
    <source>
        <dbReference type="Google" id="ProtNLM"/>
    </source>
</evidence>
<dbReference type="AlphaFoldDB" id="A0AAD4AE26"/>
<feature type="transmembrane region" description="Helical" evidence="1">
    <location>
        <begin position="323"/>
        <end position="345"/>
    </location>
</feature>
<reference evidence="2" key="1">
    <citation type="journal article" date="2012" name="J. Bacteriol.">
        <title>Genome sequences of type strains of seven species of the marine bacterium Pseudoalteromonas.</title>
        <authorList>
            <person name="Xie B.B."/>
            <person name="Shu Y.L."/>
            <person name="Qin Q.L."/>
            <person name="Rong J.C."/>
            <person name="Zhang X.Y."/>
            <person name="Chen X.L."/>
            <person name="Shi M."/>
            <person name="He H.L."/>
            <person name="Zhou B.C."/>
            <person name="Zhang Y.Z."/>
        </authorList>
    </citation>
    <scope>NUCLEOTIDE SEQUENCE</scope>
    <source>
        <strain evidence="2">DSM 8771</strain>
    </source>
</reference>
<feature type="transmembrane region" description="Helical" evidence="1">
    <location>
        <begin position="73"/>
        <end position="91"/>
    </location>
</feature>
<dbReference type="EMBL" id="AHBZ03000027">
    <property type="protein sequence ID" value="KAF7764197.1"/>
    <property type="molecule type" value="Genomic_DNA"/>
</dbReference>
<proteinExistence type="predicted"/>
<feature type="transmembrane region" description="Helical" evidence="1">
    <location>
        <begin position="220"/>
        <end position="245"/>
    </location>
</feature>
<sequence length="583" mass="66144">MISNHSELTKIQYKSLLFVALLQGLALLLLHQALEFKWAIAESSATLFACYSIAIILPILSIYGISQKTTSKYYWFIGLFSLFFAALGAYTGSQIVSLSSESLGMYSFTYGLVMTVAVFKVLLFSQALSNHSDQWYIDYNLLIQRACHLFITLFFAALFTLAMWLILILWAELFAAINITLFQRLFYEPWFFYPMLTLSHTLGVLKVRDNANVVNTVNRLIQVLSLALLPLLVMLSSLFLVALLFQGMQPIWDNGGSALIFTLLIAILLTLNTALQSDEGQLLKHHWTQIALTLGVILLPVYVAISGYGLYQRIEQYGLSVDRLWAILIWVFVAAYFICYSAAIIKYRVKWYAHLGNINTKLGLTLVAALLATQSPLLDFRKLSVSSQLAHINSGHIDINDVDLDYFAFNLGRPGNEALKQLQQEYGSTNPALNTRIDAVLKRVVNPYGNPDIEQLDVTTLLQPNAYLSIEQLPLPLLSRIQNYAKHTNTQLFNSKKLDIVAIDLHGDIGKEYLLIAHFEYYFEYVLFYQLDGEWLEKSMDITHNANPFIEKQVINALIEQQYSTQEPKFKDIVVNGETMQVR</sequence>
<keyword evidence="1" id="KW-0812">Transmembrane</keyword>
<organism evidence="2 3">
    <name type="scientific">Pseudoalteromonas citrea</name>
    <dbReference type="NCBI Taxonomy" id="43655"/>
    <lineage>
        <taxon>Bacteria</taxon>
        <taxon>Pseudomonadati</taxon>
        <taxon>Pseudomonadota</taxon>
        <taxon>Gammaproteobacteria</taxon>
        <taxon>Alteromonadales</taxon>
        <taxon>Pseudoalteromonadaceae</taxon>
        <taxon>Pseudoalteromonas</taxon>
    </lineage>
</organism>
<feature type="transmembrane region" description="Helical" evidence="1">
    <location>
        <begin position="257"/>
        <end position="275"/>
    </location>
</feature>
<keyword evidence="1" id="KW-0472">Membrane</keyword>
<accession>A0AAD4AE26</accession>
<reference evidence="2" key="2">
    <citation type="submission" date="2015-03" db="EMBL/GenBank/DDBJ databases">
        <title>Genome sequence of Pseudoalteromonas citrea.</title>
        <authorList>
            <person name="Xie B.-B."/>
            <person name="Rong J.-C."/>
            <person name="Qin Q.-L."/>
            <person name="Zhang Y.-Z."/>
        </authorList>
    </citation>
    <scope>NUCLEOTIDE SEQUENCE</scope>
    <source>
        <strain evidence="2">DSM 8771</strain>
    </source>
</reference>
<evidence type="ECO:0000313" key="3">
    <source>
        <dbReference type="Proteomes" id="UP000016487"/>
    </source>
</evidence>
<feature type="transmembrane region" description="Helical" evidence="1">
    <location>
        <begin position="190"/>
        <end position="208"/>
    </location>
</feature>
<feature type="transmembrane region" description="Helical" evidence="1">
    <location>
        <begin position="103"/>
        <end position="125"/>
    </location>
</feature>
<dbReference type="Proteomes" id="UP000016487">
    <property type="component" value="Unassembled WGS sequence"/>
</dbReference>
<comment type="caution">
    <text evidence="2">The sequence shown here is derived from an EMBL/GenBank/DDBJ whole genome shotgun (WGS) entry which is preliminary data.</text>
</comment>
<dbReference type="RefSeq" id="WP_010367360.1">
    <property type="nucleotide sequence ID" value="NZ_AHBZ03000027.1"/>
</dbReference>
<feature type="transmembrane region" description="Helical" evidence="1">
    <location>
        <begin position="146"/>
        <end position="170"/>
    </location>
</feature>
<dbReference type="InterPro" id="IPR025291">
    <property type="entry name" value="DUF4153"/>
</dbReference>
<evidence type="ECO:0000256" key="1">
    <source>
        <dbReference type="SAM" id="Phobius"/>
    </source>
</evidence>
<evidence type="ECO:0000313" key="2">
    <source>
        <dbReference type="EMBL" id="KAF7764197.1"/>
    </source>
</evidence>
<gene>
    <name evidence="2" type="ORF">PCIT_b0126</name>
</gene>
<feature type="transmembrane region" description="Helical" evidence="1">
    <location>
        <begin position="45"/>
        <end position="66"/>
    </location>
</feature>
<protein>
    <recommendedName>
        <fullName evidence="4">DUF4153 domain-containing protein</fullName>
    </recommendedName>
</protein>